<accession>A0AAV1Q3W5</accession>
<organism evidence="2 3">
    <name type="scientific">Scomber scombrus</name>
    <name type="common">Atlantic mackerel</name>
    <name type="synonym">Scomber vernalis</name>
    <dbReference type="NCBI Taxonomy" id="13677"/>
    <lineage>
        <taxon>Eukaryota</taxon>
        <taxon>Metazoa</taxon>
        <taxon>Chordata</taxon>
        <taxon>Craniata</taxon>
        <taxon>Vertebrata</taxon>
        <taxon>Euteleostomi</taxon>
        <taxon>Actinopterygii</taxon>
        <taxon>Neopterygii</taxon>
        <taxon>Teleostei</taxon>
        <taxon>Neoteleostei</taxon>
        <taxon>Acanthomorphata</taxon>
        <taxon>Pelagiaria</taxon>
        <taxon>Scombriformes</taxon>
        <taxon>Scombridae</taxon>
        <taxon>Scomber</taxon>
    </lineage>
</organism>
<evidence type="ECO:0000313" key="2">
    <source>
        <dbReference type="EMBL" id="CAK6978168.1"/>
    </source>
</evidence>
<comment type="caution">
    <text evidence="2">The sequence shown here is derived from an EMBL/GenBank/DDBJ whole genome shotgun (WGS) entry which is preliminary data.</text>
</comment>
<gene>
    <name evidence="2" type="ORF">FSCOSCO3_A011555</name>
</gene>
<dbReference type="EMBL" id="CAWUFR010000462">
    <property type="protein sequence ID" value="CAK6978168.1"/>
    <property type="molecule type" value="Genomic_DNA"/>
</dbReference>
<feature type="domain" description="PiggyBac transposable element-derived protein" evidence="1">
    <location>
        <begin position="17"/>
        <end position="106"/>
    </location>
</feature>
<name>A0AAV1Q3W5_SCOSC</name>
<dbReference type="Proteomes" id="UP001314229">
    <property type="component" value="Unassembled WGS sequence"/>
</dbReference>
<dbReference type="AlphaFoldDB" id="A0AAV1Q3W5"/>
<dbReference type="Pfam" id="PF13843">
    <property type="entry name" value="DDE_Tnp_1_7"/>
    <property type="match status" value="1"/>
</dbReference>
<evidence type="ECO:0000313" key="3">
    <source>
        <dbReference type="Proteomes" id="UP001314229"/>
    </source>
</evidence>
<dbReference type="PANTHER" id="PTHR47272">
    <property type="entry name" value="DDE_TNP_1_7 DOMAIN-CONTAINING PROTEIN"/>
    <property type="match status" value="1"/>
</dbReference>
<reference evidence="2 3" key="1">
    <citation type="submission" date="2024-01" db="EMBL/GenBank/DDBJ databases">
        <authorList>
            <person name="Alioto T."/>
            <person name="Alioto T."/>
            <person name="Gomez Garrido J."/>
        </authorList>
    </citation>
    <scope>NUCLEOTIDE SEQUENCE [LARGE SCALE GENOMIC DNA]</scope>
</reference>
<dbReference type="PANTHER" id="PTHR47272:SF1">
    <property type="entry name" value="PIGGYBAC TRANSPOSABLE ELEMENT-DERIVED PROTEIN 3-LIKE"/>
    <property type="match status" value="1"/>
</dbReference>
<dbReference type="InterPro" id="IPR029526">
    <property type="entry name" value="PGBD"/>
</dbReference>
<protein>
    <submittedName>
        <fullName evidence="2">Unnamed protein product, partial</fullName>
    </submittedName>
</protein>
<evidence type="ECO:0000259" key="1">
    <source>
        <dbReference type="Pfam" id="PF13843"/>
    </source>
</evidence>
<sequence>MGNPELKRTGRGSFEEKMAVVGETTLHVVKWYDNRSVTLLSDYIGASPVKEVERWDRKQKVNIKVPCPAVVKEYNKNMGGVDLLDSLIALYRNKIRSKKWFHRLISTCWT</sequence>
<proteinExistence type="predicted"/>
<keyword evidence="3" id="KW-1185">Reference proteome</keyword>